<evidence type="ECO:0000256" key="2">
    <source>
        <dbReference type="PROSITE-ProRule" id="PRU00192"/>
    </source>
</evidence>
<proteinExistence type="predicted"/>
<evidence type="ECO:0000256" key="1">
    <source>
        <dbReference type="ARBA" id="ARBA00022443"/>
    </source>
</evidence>
<feature type="non-terminal residue" evidence="5">
    <location>
        <position position="256"/>
    </location>
</feature>
<evidence type="ECO:0000313" key="5">
    <source>
        <dbReference type="EMBL" id="KIR68110.1"/>
    </source>
</evidence>
<dbReference type="Gene3D" id="2.30.30.40">
    <property type="entry name" value="SH3 Domains"/>
    <property type="match status" value="1"/>
</dbReference>
<organism evidence="5 6">
    <name type="scientific">Cryptococcus bacillisporus CA1873</name>
    <dbReference type="NCBI Taxonomy" id="1296111"/>
    <lineage>
        <taxon>Eukaryota</taxon>
        <taxon>Fungi</taxon>
        <taxon>Dikarya</taxon>
        <taxon>Basidiomycota</taxon>
        <taxon>Agaricomycotina</taxon>
        <taxon>Tremellomycetes</taxon>
        <taxon>Tremellales</taxon>
        <taxon>Cryptococcaceae</taxon>
        <taxon>Cryptococcus</taxon>
        <taxon>Cryptococcus gattii species complex</taxon>
    </lineage>
</organism>
<dbReference type="EMBL" id="KN848891">
    <property type="protein sequence ID" value="KIR68110.1"/>
    <property type="molecule type" value="Genomic_DNA"/>
</dbReference>
<feature type="region of interest" description="Disordered" evidence="3">
    <location>
        <begin position="203"/>
        <end position="229"/>
    </location>
</feature>
<accession>A0ABR5BGZ7</accession>
<name>A0ABR5BGZ7_CRYGA</name>
<dbReference type="PANTHER" id="PTHR45827">
    <property type="entry name" value="SORTING NEXIN"/>
    <property type="match status" value="1"/>
</dbReference>
<gene>
    <name evidence="5" type="ORF">I314_01604</name>
</gene>
<dbReference type="Pfam" id="PF00018">
    <property type="entry name" value="SH3_1"/>
    <property type="match status" value="1"/>
</dbReference>
<protein>
    <recommendedName>
        <fullName evidence="4">SH3 domain-containing protein</fullName>
    </recommendedName>
</protein>
<dbReference type="SMART" id="SM00326">
    <property type="entry name" value="SH3"/>
    <property type="match status" value="1"/>
</dbReference>
<evidence type="ECO:0000313" key="6">
    <source>
        <dbReference type="Proteomes" id="UP000053800"/>
    </source>
</evidence>
<feature type="domain" description="SH3" evidence="4">
    <location>
        <begin position="1"/>
        <end position="63"/>
    </location>
</feature>
<dbReference type="SUPFAM" id="SSF50044">
    <property type="entry name" value="SH3-domain"/>
    <property type="match status" value="1"/>
</dbReference>
<dbReference type="PANTHER" id="PTHR45827:SF1">
    <property type="entry name" value="SORTING NEXIN"/>
    <property type="match status" value="1"/>
</dbReference>
<dbReference type="PRINTS" id="PR00452">
    <property type="entry name" value="SH3DOMAIN"/>
</dbReference>
<dbReference type="Proteomes" id="UP000053800">
    <property type="component" value="Unassembled WGS sequence"/>
</dbReference>
<evidence type="ECO:0000259" key="4">
    <source>
        <dbReference type="PROSITE" id="PS50002"/>
    </source>
</evidence>
<dbReference type="InterPro" id="IPR036028">
    <property type="entry name" value="SH3-like_dom_sf"/>
</dbReference>
<dbReference type="InterPro" id="IPR001452">
    <property type="entry name" value="SH3_domain"/>
</dbReference>
<dbReference type="CDD" id="cd00174">
    <property type="entry name" value="SH3"/>
    <property type="match status" value="1"/>
</dbReference>
<keyword evidence="1 2" id="KW-0728">SH3 domain</keyword>
<evidence type="ECO:0000256" key="3">
    <source>
        <dbReference type="SAM" id="MobiDB-lite"/>
    </source>
</evidence>
<reference evidence="5 6" key="1">
    <citation type="submission" date="2015-01" db="EMBL/GenBank/DDBJ databases">
        <title>The Genome Sequence of Cryptococcus gattii CA1873.</title>
        <authorList>
            <consortium name="The Broad Institute Genomics Platform"/>
            <person name="Cuomo C."/>
            <person name="Litvintseva A."/>
            <person name="Chen Y."/>
            <person name="Heitman J."/>
            <person name="Sun S."/>
            <person name="Springer D."/>
            <person name="Dromer F."/>
            <person name="Young S."/>
            <person name="Zeng Q."/>
            <person name="Gargeya S."/>
            <person name="Abouelleil A."/>
            <person name="Alvarado L."/>
            <person name="Chapman S.B."/>
            <person name="Gainer-Dewar J."/>
            <person name="Goldberg J."/>
            <person name="Griggs A."/>
            <person name="Gujja S."/>
            <person name="Hansen M."/>
            <person name="Howarth C."/>
            <person name="Imamovic A."/>
            <person name="Larimer J."/>
            <person name="Murphy C."/>
            <person name="Naylor J."/>
            <person name="Pearson M."/>
            <person name="Priest M."/>
            <person name="Roberts A."/>
            <person name="Saif S."/>
            <person name="Shea T."/>
            <person name="Sykes S."/>
            <person name="Wortman J."/>
            <person name="Nusbaum C."/>
            <person name="Birren B."/>
        </authorList>
    </citation>
    <scope>NUCLEOTIDE SEQUENCE [LARGE SCALE GENOMIC DNA]</scope>
    <source>
        <strain evidence="5 6">CA1873</strain>
    </source>
</reference>
<feature type="region of interest" description="Disordered" evidence="3">
    <location>
        <begin position="81"/>
        <end position="110"/>
    </location>
</feature>
<keyword evidence="6" id="KW-1185">Reference proteome</keyword>
<sequence length="256" mass="27149">MALTVRAIHTFVAEHGDELDFHAGEDIVVLEKDEAFGDGWWRGRNPKGEEGLFPATYISESTQPAVDEDLGAQDAVNAVNAVNGNEPAPPAAIPTPKGDDPTPGGWPADNLAVPETSLPDESPKGTTFADAQGGILESAMAATGVGAAAANVGNVMHRTIGDIQDAIESYARPESDDAHEQQELGIGQDARAKLVEQARLANEKRERDETGFVYSDESEDEEEDFGKSLPLVTKSRTSIGTASQGINGFHDNIVNE</sequence>
<dbReference type="PROSITE" id="PS50002">
    <property type="entry name" value="SH3"/>
    <property type="match status" value="1"/>
</dbReference>